<feature type="binding site" evidence="1">
    <location>
        <begin position="158"/>
        <end position="159"/>
    </location>
    <ligand>
        <name>S-adenosyl-L-methionine</name>
        <dbReference type="ChEBI" id="CHEBI:59789"/>
    </ligand>
</feature>
<keyword evidence="1 3" id="KW-0808">Transferase</keyword>
<dbReference type="HAMAP" id="MF_00934">
    <property type="entry name" value="23SrRNA_methyltr_J"/>
    <property type="match status" value="1"/>
</dbReference>
<feature type="compositionally biased region" description="Low complexity" evidence="2">
    <location>
        <begin position="384"/>
        <end position="404"/>
    </location>
</feature>
<feature type="binding site" evidence="1">
    <location>
        <position position="42"/>
    </location>
    <ligand>
        <name>S-adenosyl-L-methionine</name>
        <dbReference type="ChEBI" id="CHEBI:59789"/>
    </ligand>
</feature>
<dbReference type="Pfam" id="PF04378">
    <property type="entry name" value="RsmJ"/>
    <property type="match status" value="1"/>
</dbReference>
<keyword evidence="1" id="KW-0949">S-adenosyl-L-methionine</keyword>
<organism evidence="3 4">
    <name type="scientific">Zemynaea arenosa</name>
    <dbReference type="NCBI Taxonomy" id="2561931"/>
    <lineage>
        <taxon>Bacteria</taxon>
        <taxon>Pseudomonadati</taxon>
        <taxon>Pseudomonadota</taxon>
        <taxon>Betaproteobacteria</taxon>
        <taxon>Burkholderiales</taxon>
        <taxon>Oxalobacteraceae</taxon>
        <taxon>Telluria group</taxon>
        <taxon>Zemynaea</taxon>
    </lineage>
</organism>
<gene>
    <name evidence="1 3" type="primary">rlmJ</name>
    <name evidence="3" type="ORF">E4L96_18375</name>
</gene>
<dbReference type="GO" id="GO:0003723">
    <property type="term" value="F:RNA binding"/>
    <property type="evidence" value="ECO:0007669"/>
    <property type="project" value="UniProtKB-UniRule"/>
</dbReference>
<evidence type="ECO:0000313" key="4">
    <source>
        <dbReference type="Proteomes" id="UP000298438"/>
    </source>
</evidence>
<dbReference type="Proteomes" id="UP000298438">
    <property type="component" value="Unassembled WGS sequence"/>
</dbReference>
<comment type="function">
    <text evidence="1">Specifically methylates the adenine in position 2030 of 23S rRNA.</text>
</comment>
<dbReference type="InterPro" id="IPR029063">
    <property type="entry name" value="SAM-dependent_MTases_sf"/>
</dbReference>
<comment type="caution">
    <text evidence="3">The sequence shown here is derived from an EMBL/GenBank/DDBJ whole genome shotgun (WGS) entry which is preliminary data.</text>
</comment>
<keyword evidence="1" id="KW-0698">rRNA processing</keyword>
<dbReference type="Gene3D" id="3.40.50.150">
    <property type="entry name" value="Vaccinia Virus protein VP39"/>
    <property type="match status" value="1"/>
</dbReference>
<dbReference type="SUPFAM" id="SSF53335">
    <property type="entry name" value="S-adenosyl-L-methionine-dependent methyltransferases"/>
    <property type="match status" value="1"/>
</dbReference>
<feature type="active site" description="Proton acceptor" evidence="1">
    <location>
        <position position="179"/>
    </location>
</feature>
<dbReference type="EMBL" id="SPVF01000235">
    <property type="protein sequence ID" value="TFW15374.1"/>
    <property type="molecule type" value="Genomic_DNA"/>
</dbReference>
<feature type="site" description="Interaction with substrate rRNA" evidence="1">
    <location>
        <position position="4"/>
    </location>
</feature>
<evidence type="ECO:0000256" key="1">
    <source>
        <dbReference type="HAMAP-Rule" id="MF_00934"/>
    </source>
</evidence>
<comment type="subunit">
    <text evidence="1">Monomer.</text>
</comment>
<feature type="binding site" evidence="1">
    <location>
        <position position="19"/>
    </location>
    <ligand>
        <name>S-adenosyl-L-methionine</name>
        <dbReference type="ChEBI" id="CHEBI:59789"/>
    </ligand>
</feature>
<dbReference type="OrthoDB" id="9791274at2"/>
<feature type="binding site" evidence="1">
    <location>
        <position position="118"/>
    </location>
    <ligand>
        <name>S-adenosyl-L-methionine</name>
        <dbReference type="ChEBI" id="CHEBI:59789"/>
    </ligand>
</feature>
<proteinExistence type="inferred from homology"/>
<comment type="catalytic activity">
    <reaction evidence="1">
        <text>adenosine(2030) in 23S rRNA + S-adenosyl-L-methionine = N(6)-methyladenosine(2030) in 23S rRNA + S-adenosyl-L-homocysteine + H(+)</text>
        <dbReference type="Rhea" id="RHEA:43736"/>
        <dbReference type="Rhea" id="RHEA-COMP:10668"/>
        <dbReference type="Rhea" id="RHEA-COMP:10669"/>
        <dbReference type="ChEBI" id="CHEBI:15378"/>
        <dbReference type="ChEBI" id="CHEBI:57856"/>
        <dbReference type="ChEBI" id="CHEBI:59789"/>
        <dbReference type="ChEBI" id="CHEBI:74411"/>
        <dbReference type="ChEBI" id="CHEBI:74449"/>
        <dbReference type="EC" id="2.1.1.266"/>
    </reaction>
</comment>
<sequence>MFSYRHAFHAGNHADVLKHFVLVQLLEYLNQKDTPYTYIDTHSGAGVYTLDEKFAAKTAEYTTGIGKLWTRDDIPAPLQAFADIIHEMNPSGKLRYYPGSPFIAERVARDEDRLRLFEMHPADAKLLADNFRELDAHKAAQGYRPTVRGKRVIIERSDGFASLKALLPPPSRRALVLIDPPYEDKNDYRYVADMLKDSLGRFPAGVYAVWYPILQRIESRQFADKLKRLPCKEWLNVSLTTRTPGPDGALHSSGMFILNPPYTLEPLLREVMPYLVQLLGTDAGATFVIQKGAPVTGAAHERFTAEGKARTPVHSPIGKGSLRVRGQAPAGEERKPASAPNTGTRSGSRAASGGDATTGARADAGRRTSRPAGDRPAGDRPANSRAAGGRPSGDRPAGAGARGPAKPRRSS</sequence>
<evidence type="ECO:0000313" key="3">
    <source>
        <dbReference type="EMBL" id="TFW15374.1"/>
    </source>
</evidence>
<dbReference type="RefSeq" id="WP_135208666.1">
    <property type="nucleotide sequence ID" value="NZ_SPVF01000235.1"/>
</dbReference>
<keyword evidence="1 3" id="KW-0489">Methyltransferase</keyword>
<dbReference type="EC" id="2.1.1.266" evidence="1"/>
<dbReference type="PANTHER" id="PTHR37426">
    <property type="entry name" value="RIBOSOMAL RNA LARGE SUBUNIT METHYLTRANSFERASE J"/>
    <property type="match status" value="1"/>
</dbReference>
<dbReference type="GO" id="GO:0070475">
    <property type="term" value="P:rRNA base methylation"/>
    <property type="evidence" value="ECO:0007669"/>
    <property type="project" value="UniProtKB-UniRule"/>
</dbReference>
<accession>A0A4Y9S1Z5</accession>
<comment type="similarity">
    <text evidence="1">Belongs to the RlmJ family.</text>
</comment>
<keyword evidence="4" id="KW-1185">Reference proteome</keyword>
<dbReference type="PANTHER" id="PTHR37426:SF1">
    <property type="entry name" value="RIBOSOMAL RNA LARGE SUBUNIT METHYLTRANSFERASE J"/>
    <property type="match status" value="1"/>
</dbReference>
<dbReference type="AlphaFoldDB" id="A0A4Y9S1Z5"/>
<evidence type="ECO:0000256" key="2">
    <source>
        <dbReference type="SAM" id="MobiDB-lite"/>
    </source>
</evidence>
<dbReference type="GO" id="GO:0005829">
    <property type="term" value="C:cytosol"/>
    <property type="evidence" value="ECO:0007669"/>
    <property type="project" value="TreeGrafter"/>
</dbReference>
<feature type="binding site" evidence="1">
    <location>
        <position position="179"/>
    </location>
    <ligand>
        <name>S-adenosyl-L-methionine</name>
        <dbReference type="ChEBI" id="CHEBI:59789"/>
    </ligand>
</feature>
<feature type="region of interest" description="Disordered" evidence="2">
    <location>
        <begin position="303"/>
        <end position="411"/>
    </location>
</feature>
<dbReference type="GO" id="GO:0036307">
    <property type="term" value="F:23S rRNA (adenine(2030)-N(6))-methyltransferase activity"/>
    <property type="evidence" value="ECO:0007669"/>
    <property type="project" value="UniProtKB-UniRule"/>
</dbReference>
<name>A0A4Y9S1Z5_9BURK</name>
<dbReference type="InterPro" id="IPR007473">
    <property type="entry name" value="RlmJ"/>
</dbReference>
<reference evidence="3 4" key="1">
    <citation type="submission" date="2019-03" db="EMBL/GenBank/DDBJ databases">
        <title>Draft Genome Sequence of Massilia arenosa sp. nov., a Novel Massilia Species Isolated from a Sandy-loam Maize Soil.</title>
        <authorList>
            <person name="Raths R."/>
            <person name="Peta V."/>
            <person name="Bucking H."/>
        </authorList>
    </citation>
    <scope>NUCLEOTIDE SEQUENCE [LARGE SCALE GENOMIC DNA]</scope>
    <source>
        <strain evidence="3 4">MC02</strain>
    </source>
</reference>
<keyword evidence="1" id="KW-0694">RNA-binding</keyword>
<feature type="binding site" evidence="1">
    <location>
        <position position="100"/>
    </location>
    <ligand>
        <name>S-adenosyl-L-methionine</name>
        <dbReference type="ChEBI" id="CHEBI:59789"/>
    </ligand>
</feature>
<protein>
    <recommendedName>
        <fullName evidence="1">Ribosomal RNA large subunit methyltransferase J</fullName>
        <ecNumber evidence="1">2.1.1.266</ecNumber>
    </recommendedName>
    <alternativeName>
        <fullName evidence="1">23S rRNA (adenine(2030)-N6)-methyltransferase</fullName>
    </alternativeName>
    <alternativeName>
        <fullName evidence="1">23S rRNA m6A2030 methyltransferase</fullName>
    </alternativeName>
</protein>
<feature type="compositionally biased region" description="Low complexity" evidence="2">
    <location>
        <begin position="342"/>
        <end position="362"/>
    </location>
</feature>